<protein>
    <submittedName>
        <fullName evidence="2">Uncharacterized protein</fullName>
    </submittedName>
</protein>
<feature type="compositionally biased region" description="Basic and acidic residues" evidence="1">
    <location>
        <begin position="16"/>
        <end position="27"/>
    </location>
</feature>
<comment type="caution">
    <text evidence="2">The sequence shown here is derived from an EMBL/GenBank/DDBJ whole genome shotgun (WGS) entry which is preliminary data.</text>
</comment>
<proteinExistence type="predicted"/>
<name>A0A1D1VEL4_RAMVA</name>
<dbReference type="Proteomes" id="UP000186922">
    <property type="component" value="Unassembled WGS sequence"/>
</dbReference>
<dbReference type="EMBL" id="BDGG01000004">
    <property type="protein sequence ID" value="GAU97333.1"/>
    <property type="molecule type" value="Genomic_DNA"/>
</dbReference>
<feature type="region of interest" description="Disordered" evidence="1">
    <location>
        <begin position="1"/>
        <end position="44"/>
    </location>
</feature>
<organism evidence="2 3">
    <name type="scientific">Ramazzottius varieornatus</name>
    <name type="common">Water bear</name>
    <name type="synonym">Tardigrade</name>
    <dbReference type="NCBI Taxonomy" id="947166"/>
    <lineage>
        <taxon>Eukaryota</taxon>
        <taxon>Metazoa</taxon>
        <taxon>Ecdysozoa</taxon>
        <taxon>Tardigrada</taxon>
        <taxon>Eutardigrada</taxon>
        <taxon>Parachela</taxon>
        <taxon>Hypsibioidea</taxon>
        <taxon>Ramazzottiidae</taxon>
        <taxon>Ramazzottius</taxon>
    </lineage>
</organism>
<gene>
    <name evidence="2" type="primary">RvY_08652-1</name>
    <name evidence="2" type="synonym">RvY_08652.1</name>
    <name evidence="2" type="ORF">RvY_08652</name>
</gene>
<evidence type="ECO:0000313" key="2">
    <source>
        <dbReference type="EMBL" id="GAU97333.1"/>
    </source>
</evidence>
<evidence type="ECO:0000313" key="3">
    <source>
        <dbReference type="Proteomes" id="UP000186922"/>
    </source>
</evidence>
<reference evidence="2 3" key="1">
    <citation type="journal article" date="2016" name="Nat. Commun.">
        <title>Extremotolerant tardigrade genome and improved radiotolerance of human cultured cells by tardigrade-unique protein.</title>
        <authorList>
            <person name="Hashimoto T."/>
            <person name="Horikawa D.D."/>
            <person name="Saito Y."/>
            <person name="Kuwahara H."/>
            <person name="Kozuka-Hata H."/>
            <person name="Shin-I T."/>
            <person name="Minakuchi Y."/>
            <person name="Ohishi K."/>
            <person name="Motoyama A."/>
            <person name="Aizu T."/>
            <person name="Enomoto A."/>
            <person name="Kondo K."/>
            <person name="Tanaka S."/>
            <person name="Hara Y."/>
            <person name="Koshikawa S."/>
            <person name="Sagara H."/>
            <person name="Miura T."/>
            <person name="Yokobori S."/>
            <person name="Miyagawa K."/>
            <person name="Suzuki Y."/>
            <person name="Kubo T."/>
            <person name="Oyama M."/>
            <person name="Kohara Y."/>
            <person name="Fujiyama A."/>
            <person name="Arakawa K."/>
            <person name="Katayama T."/>
            <person name="Toyoda A."/>
            <person name="Kunieda T."/>
        </authorList>
    </citation>
    <scope>NUCLEOTIDE SEQUENCE [LARGE SCALE GENOMIC DNA]</scope>
    <source>
        <strain evidence="2 3">YOKOZUNA-1</strain>
    </source>
</reference>
<sequence>MSREALAHSGTKLHKPRGEPNANKREQTTTARNPIRPALLKRSHTAVKYHTDKYCSILE</sequence>
<evidence type="ECO:0000256" key="1">
    <source>
        <dbReference type="SAM" id="MobiDB-lite"/>
    </source>
</evidence>
<accession>A0A1D1VEL4</accession>
<keyword evidence="3" id="KW-1185">Reference proteome</keyword>
<dbReference type="AlphaFoldDB" id="A0A1D1VEL4"/>